<dbReference type="AlphaFoldDB" id="A0A0G4IBM7"/>
<dbReference type="VEuPathDB" id="CryptoDB:Cvel_2202"/>
<accession>A0A0G4IBM7</accession>
<protein>
    <submittedName>
        <fullName evidence="1">Uncharacterized protein</fullName>
    </submittedName>
</protein>
<organism evidence="1">
    <name type="scientific">Chromera velia CCMP2878</name>
    <dbReference type="NCBI Taxonomy" id="1169474"/>
    <lineage>
        <taxon>Eukaryota</taxon>
        <taxon>Sar</taxon>
        <taxon>Alveolata</taxon>
        <taxon>Colpodellida</taxon>
        <taxon>Chromeraceae</taxon>
        <taxon>Chromera</taxon>
    </lineage>
</organism>
<gene>
    <name evidence="1" type="ORF">Cvel_2202</name>
</gene>
<name>A0A0G4IBM7_9ALVE</name>
<proteinExistence type="predicted"/>
<dbReference type="PhylomeDB" id="A0A0G4IBM7"/>
<reference evidence="1" key="1">
    <citation type="submission" date="2014-11" db="EMBL/GenBank/DDBJ databases">
        <authorList>
            <person name="Otto D Thomas"/>
            <person name="Naeem Raeece"/>
        </authorList>
    </citation>
    <scope>NUCLEOTIDE SEQUENCE</scope>
</reference>
<sequence>MLRNSRRIYENDKLREALTKIFPEVDLSLFQESAVCGLPRKVLSDVLKRFRLHVIEKLELSLMPESRYCTPVAVFHPFEGKLEICFVYKVLPQVWKKEMTLAEAVAFSMYQLKHKEREGGYFKKRTLSVLKGSLKGEVDRKAIDFESISQGPIVFDPKKQKICVQKRLITLLWEDGFTFGKITLGRHMLQAVLWFLDPEMDFLKRGFTKASTLYSVKAGCESAIGMAMAQRMAEALFELLDNPIWIAKEFSNAPLDIKLELITEILYVADDKQLRTALGIATGKSMFWHTIWLIGAYNWYWSELRKEAVYGGASLPSYVKEVVVKFEKIAAAAAAEKGAGEVAQKLKILPLPGGMYGCLSLDKNSLDAIVRLAENVDVSELSENLSTILRQELEKPQLIDKLKSDTGVKKLCSQAATMAHLYDQYERIGENVISPNLQTPMALASHFRRLFYWRRPFDLGNSLNTSVAACLSVGVMYLT</sequence>
<dbReference type="EMBL" id="CDMZ01005798">
    <property type="protein sequence ID" value="CEM54565.1"/>
    <property type="molecule type" value="Genomic_DNA"/>
</dbReference>
<evidence type="ECO:0000313" key="1">
    <source>
        <dbReference type="EMBL" id="CEM54565.1"/>
    </source>
</evidence>